<keyword evidence="2" id="KW-0813">Transport</keyword>
<dbReference type="InterPro" id="IPR006059">
    <property type="entry name" value="SBP"/>
</dbReference>
<evidence type="ECO:0000256" key="5">
    <source>
        <dbReference type="SAM" id="SignalP"/>
    </source>
</evidence>
<keyword evidence="7" id="KW-1185">Reference proteome</keyword>
<evidence type="ECO:0000256" key="2">
    <source>
        <dbReference type="ARBA" id="ARBA00022448"/>
    </source>
</evidence>
<dbReference type="PANTHER" id="PTHR30006:SF3">
    <property type="entry name" value="THIAMINE-BINDING PERIPLASMIC PROTEIN"/>
    <property type="match status" value="1"/>
</dbReference>
<dbReference type="RefSeq" id="WP_344017946.1">
    <property type="nucleotide sequence ID" value="NZ_BAAAJK010000001.1"/>
</dbReference>
<reference evidence="6 7" key="1">
    <citation type="journal article" date="2019" name="Int. J. Syst. Evol. Microbiol.">
        <title>The Global Catalogue of Microorganisms (GCM) 10K type strain sequencing project: providing services to taxonomists for standard genome sequencing and annotation.</title>
        <authorList>
            <consortium name="The Broad Institute Genomics Platform"/>
            <consortium name="The Broad Institute Genome Sequencing Center for Infectious Disease"/>
            <person name="Wu L."/>
            <person name="Ma J."/>
        </authorList>
    </citation>
    <scope>NUCLEOTIDE SEQUENCE [LARGE SCALE GENOMIC DNA]</scope>
    <source>
        <strain evidence="6 7">JCM 11896</strain>
    </source>
</reference>
<evidence type="ECO:0000256" key="1">
    <source>
        <dbReference type="ARBA" id="ARBA00004418"/>
    </source>
</evidence>
<organism evidence="6 7">
    <name type="scientific">Pseudonocardia kongjuensis</name>
    <dbReference type="NCBI Taxonomy" id="102227"/>
    <lineage>
        <taxon>Bacteria</taxon>
        <taxon>Bacillati</taxon>
        <taxon>Actinomycetota</taxon>
        <taxon>Actinomycetes</taxon>
        <taxon>Pseudonocardiales</taxon>
        <taxon>Pseudonocardiaceae</taxon>
        <taxon>Pseudonocardia</taxon>
    </lineage>
</organism>
<dbReference type="Pfam" id="PF13416">
    <property type="entry name" value="SBP_bac_8"/>
    <property type="match status" value="1"/>
</dbReference>
<proteinExistence type="predicted"/>
<comment type="subcellular location">
    <subcellularLocation>
        <location evidence="1">Periplasm</location>
    </subcellularLocation>
</comment>
<protein>
    <submittedName>
        <fullName evidence="6">ABC transporter substrate-binding protein</fullName>
    </submittedName>
</protein>
<dbReference type="PROSITE" id="PS51257">
    <property type="entry name" value="PROKAR_LIPOPROTEIN"/>
    <property type="match status" value="1"/>
</dbReference>
<feature type="signal peptide" evidence="5">
    <location>
        <begin position="1"/>
        <end position="22"/>
    </location>
</feature>
<dbReference type="SUPFAM" id="SSF53850">
    <property type="entry name" value="Periplasmic binding protein-like II"/>
    <property type="match status" value="1"/>
</dbReference>
<comment type="caution">
    <text evidence="6">The sequence shown here is derived from an EMBL/GenBank/DDBJ whole genome shotgun (WGS) entry which is preliminary data.</text>
</comment>
<evidence type="ECO:0000313" key="6">
    <source>
        <dbReference type="EMBL" id="GAA1380610.1"/>
    </source>
</evidence>
<evidence type="ECO:0000256" key="3">
    <source>
        <dbReference type="ARBA" id="ARBA00022729"/>
    </source>
</evidence>
<sequence length="351" mass="37995">MISKLTAASCAALLGATLLACGAPPGEGADTPGSVTFVGWGGQGQEAMTTMFFEPFSEETGIGITQDTGSSPTKLAQMVDAGQVIWDVMDYGAEIGLTDNPDLEEIDCAVVACADFDEGLFPAYPQGVPLYVLGIVLTYNTDLVTEAPQTRADALFDTTTYPGKRAFNGIGGTYTSLLTTALIADGVDQDELYPLDIERALRKIETIRDDIIVYQESSQCVNLVASGEAVFGDCYNGRAKLARDEGLPIDYIWSQQALVADYVMVPRGTPNRENAMQLVAYLTDRENSGRFSELMAYAGGNPHATVDEEFRENSPIENAGDGVHRPVPPGLDWWPDNRETVIDRMAEWFNE</sequence>
<dbReference type="EMBL" id="BAAAJK010000001">
    <property type="protein sequence ID" value="GAA1380610.1"/>
    <property type="molecule type" value="Genomic_DNA"/>
</dbReference>
<feature type="chain" id="PRO_5045628305" evidence="5">
    <location>
        <begin position="23"/>
        <end position="351"/>
    </location>
</feature>
<dbReference type="Proteomes" id="UP001501414">
    <property type="component" value="Unassembled WGS sequence"/>
</dbReference>
<keyword evidence="4" id="KW-0574">Periplasm</keyword>
<name>A0ABN1XGC1_9PSEU</name>
<keyword evidence="3 5" id="KW-0732">Signal</keyword>
<dbReference type="PANTHER" id="PTHR30006">
    <property type="entry name" value="THIAMINE-BINDING PERIPLASMIC PROTEIN-RELATED"/>
    <property type="match status" value="1"/>
</dbReference>
<dbReference type="Gene3D" id="3.40.190.10">
    <property type="entry name" value="Periplasmic binding protein-like II"/>
    <property type="match status" value="2"/>
</dbReference>
<evidence type="ECO:0000256" key="4">
    <source>
        <dbReference type="ARBA" id="ARBA00022764"/>
    </source>
</evidence>
<gene>
    <name evidence="6" type="ORF">GCM10009613_05240</name>
</gene>
<accession>A0ABN1XGC1</accession>
<evidence type="ECO:0000313" key="7">
    <source>
        <dbReference type="Proteomes" id="UP001501414"/>
    </source>
</evidence>